<keyword evidence="3" id="KW-1185">Reference proteome</keyword>
<dbReference type="InterPro" id="IPR021844">
    <property type="entry name" value="Integr_conj_element_PFL4704"/>
</dbReference>
<dbReference type="EMBL" id="PKUS01000023">
    <property type="protein sequence ID" value="PLW67773.1"/>
    <property type="molecule type" value="Genomic_DNA"/>
</dbReference>
<feature type="signal peptide" evidence="1">
    <location>
        <begin position="1"/>
        <end position="24"/>
    </location>
</feature>
<evidence type="ECO:0000256" key="1">
    <source>
        <dbReference type="SAM" id="SignalP"/>
    </source>
</evidence>
<dbReference type="OrthoDB" id="7064293at2"/>
<organism evidence="2 3">
    <name type="scientific">Pseudohalioglobus lutimaris</name>
    <dbReference type="NCBI Taxonomy" id="1737061"/>
    <lineage>
        <taxon>Bacteria</taxon>
        <taxon>Pseudomonadati</taxon>
        <taxon>Pseudomonadota</taxon>
        <taxon>Gammaproteobacteria</taxon>
        <taxon>Cellvibrionales</taxon>
        <taxon>Halieaceae</taxon>
        <taxon>Pseudohalioglobus</taxon>
    </lineage>
</organism>
<accession>A0A2N5WZV2</accession>
<dbReference type="Pfam" id="PF11920">
    <property type="entry name" value="DUF3438"/>
    <property type="match status" value="1"/>
</dbReference>
<dbReference type="AlphaFoldDB" id="A0A2N5WZV2"/>
<feature type="chain" id="PRO_5014885475" evidence="1">
    <location>
        <begin position="25"/>
        <end position="279"/>
    </location>
</feature>
<evidence type="ECO:0000313" key="2">
    <source>
        <dbReference type="EMBL" id="PLW67773.1"/>
    </source>
</evidence>
<evidence type="ECO:0000313" key="3">
    <source>
        <dbReference type="Proteomes" id="UP000235005"/>
    </source>
</evidence>
<reference evidence="2 3" key="1">
    <citation type="submission" date="2018-01" db="EMBL/GenBank/DDBJ databases">
        <title>The draft genome sequence of Halioglobus lutimaris HF004.</title>
        <authorList>
            <person name="Du Z.-J."/>
            <person name="Shi M.-J."/>
        </authorList>
    </citation>
    <scope>NUCLEOTIDE SEQUENCE [LARGE SCALE GENOMIC DNA]</scope>
    <source>
        <strain evidence="2 3">HF004</strain>
    </source>
</reference>
<proteinExistence type="predicted"/>
<dbReference type="NCBIfam" id="TIGR03749">
    <property type="entry name" value="conj_TIGR03749"/>
    <property type="match status" value="1"/>
</dbReference>
<name>A0A2N5WZV2_9GAMM</name>
<comment type="caution">
    <text evidence="2">The sequence shown here is derived from an EMBL/GenBank/DDBJ whole genome shotgun (WGS) entry which is preliminary data.</text>
</comment>
<gene>
    <name evidence="2" type="ORF">C0039_15245</name>
</gene>
<sequence>MRTIINRYVISMLAATLFVGMANAATVAWRKTPINVDLVVGVEQMVILPQDGAVGLPPELSNTNVFRTLVTGGTAYWTALEPFDPKRIKVRLDSGEFILFDVAARVEKSPPANMDPLQLVLSDTGPRGEASAARAGGAAQSPATLFELIRYAAQELYSPARLVAPVPGVRPVPVGLQGNLTALYDQGRHKGLVVQPHKAWAADGLYVTAFIVTNEHSHRMILDNRKVRHSTSARRNGVAPHFVASTFFETELEPRGRPGNRTTLFIVTDQPIRSVVRGI</sequence>
<dbReference type="Proteomes" id="UP000235005">
    <property type="component" value="Unassembled WGS sequence"/>
</dbReference>
<dbReference type="RefSeq" id="WP_101518540.1">
    <property type="nucleotide sequence ID" value="NZ_PKUS01000023.1"/>
</dbReference>
<protein>
    <submittedName>
        <fullName evidence="2">TIGR03749 family integrating conjugative element protein</fullName>
    </submittedName>
</protein>
<keyword evidence="1" id="KW-0732">Signal</keyword>